<feature type="compositionally biased region" description="Polar residues" evidence="1">
    <location>
        <begin position="1"/>
        <end position="13"/>
    </location>
</feature>
<name>A0A0A8ZEL6_ARUDO</name>
<accession>A0A0A8ZEL6</accession>
<protein>
    <submittedName>
        <fullName evidence="2">Uncharacterized protein</fullName>
    </submittedName>
</protein>
<evidence type="ECO:0000256" key="1">
    <source>
        <dbReference type="SAM" id="MobiDB-lite"/>
    </source>
</evidence>
<dbReference type="AlphaFoldDB" id="A0A0A8ZEL6"/>
<organism evidence="2">
    <name type="scientific">Arundo donax</name>
    <name type="common">Giant reed</name>
    <name type="synonym">Donax arundinaceus</name>
    <dbReference type="NCBI Taxonomy" id="35708"/>
    <lineage>
        <taxon>Eukaryota</taxon>
        <taxon>Viridiplantae</taxon>
        <taxon>Streptophyta</taxon>
        <taxon>Embryophyta</taxon>
        <taxon>Tracheophyta</taxon>
        <taxon>Spermatophyta</taxon>
        <taxon>Magnoliopsida</taxon>
        <taxon>Liliopsida</taxon>
        <taxon>Poales</taxon>
        <taxon>Poaceae</taxon>
        <taxon>PACMAD clade</taxon>
        <taxon>Arundinoideae</taxon>
        <taxon>Arundineae</taxon>
        <taxon>Arundo</taxon>
    </lineage>
</organism>
<feature type="region of interest" description="Disordered" evidence="1">
    <location>
        <begin position="1"/>
        <end position="31"/>
    </location>
</feature>
<evidence type="ECO:0000313" key="2">
    <source>
        <dbReference type="EMBL" id="JAD33327.1"/>
    </source>
</evidence>
<reference evidence="2" key="1">
    <citation type="submission" date="2014-09" db="EMBL/GenBank/DDBJ databases">
        <authorList>
            <person name="Magalhaes I.L.F."/>
            <person name="Oliveira U."/>
            <person name="Santos F.R."/>
            <person name="Vidigal T.H.D.A."/>
            <person name="Brescovit A.D."/>
            <person name="Santos A.J."/>
        </authorList>
    </citation>
    <scope>NUCLEOTIDE SEQUENCE</scope>
    <source>
        <tissue evidence="2">Shoot tissue taken approximately 20 cm above the soil surface</tissue>
    </source>
</reference>
<proteinExistence type="predicted"/>
<sequence length="31" mass="3423">MRTISSTRQRSPPLNTPCHPRAPSSQGGQHH</sequence>
<reference evidence="2" key="2">
    <citation type="journal article" date="2015" name="Data Brief">
        <title>Shoot transcriptome of the giant reed, Arundo donax.</title>
        <authorList>
            <person name="Barrero R.A."/>
            <person name="Guerrero F.D."/>
            <person name="Moolhuijzen P."/>
            <person name="Goolsby J.A."/>
            <person name="Tidwell J."/>
            <person name="Bellgard S.E."/>
            <person name="Bellgard M.I."/>
        </authorList>
    </citation>
    <scope>NUCLEOTIDE SEQUENCE</scope>
    <source>
        <tissue evidence="2">Shoot tissue taken approximately 20 cm above the soil surface</tissue>
    </source>
</reference>
<dbReference type="EMBL" id="GBRH01264568">
    <property type="protein sequence ID" value="JAD33327.1"/>
    <property type="molecule type" value="Transcribed_RNA"/>
</dbReference>